<dbReference type="Pfam" id="PF00857">
    <property type="entry name" value="Isochorismatase"/>
    <property type="match status" value="1"/>
</dbReference>
<dbReference type="eggNOG" id="COG1335">
    <property type="taxonomic scope" value="Bacteria"/>
</dbReference>
<dbReference type="HOGENOM" id="CLU_066901_1_0_5"/>
<dbReference type="KEGG" id="azc:AZC_2120"/>
<dbReference type="InterPro" id="IPR000868">
    <property type="entry name" value="Isochorismatase-like_dom"/>
</dbReference>
<dbReference type="PANTHER" id="PTHR43559">
    <property type="entry name" value="HYDROLASE YCAC-RELATED"/>
    <property type="match status" value="1"/>
</dbReference>
<reference evidence="2 3" key="3">
    <citation type="journal article" date="2008" name="BMC Genomics">
        <title>The genome of the versatile nitrogen fixer Azorhizobium caulinodans ORS571.</title>
        <authorList>
            <person name="Lee KB."/>
            <person name="Backer P.D."/>
            <person name="Aono T."/>
            <person name="Liu CT."/>
            <person name="Suzuki S."/>
            <person name="Suzuki T."/>
            <person name="Kaneko T."/>
            <person name="Yamada M."/>
            <person name="Tabata S."/>
            <person name="Kupfer D.M."/>
            <person name="Najar F.Z."/>
            <person name="Wiley G.B."/>
            <person name="Roe B."/>
            <person name="Binnewies T.T."/>
            <person name="Ussery D.W."/>
            <person name="D'Haeze W."/>
            <person name="Herder J.D."/>
            <person name="Gevers D."/>
            <person name="Vereecke D."/>
            <person name="Holsters M."/>
            <person name="Oyaizu H."/>
        </authorList>
    </citation>
    <scope>NUCLEOTIDE SEQUENCE [LARGE SCALE GENOMIC DNA]</scope>
    <source>
        <strain evidence="3">ATCC 43989 / DSM 5975 / JCM 20966 / LMG 6465 / NBRC 14845 / NCIMB 13405 / ORS 571</strain>
    </source>
</reference>
<name>A8I7G8_AZOC5</name>
<dbReference type="InterPro" id="IPR053152">
    <property type="entry name" value="Hydrolase_YcaC-like"/>
</dbReference>
<dbReference type="EMBL" id="AP009384">
    <property type="protein sequence ID" value="BAF88118.1"/>
    <property type="molecule type" value="Genomic_DNA"/>
</dbReference>
<evidence type="ECO:0000313" key="2">
    <source>
        <dbReference type="EMBL" id="BAF88118.1"/>
    </source>
</evidence>
<evidence type="ECO:0000313" key="3">
    <source>
        <dbReference type="Proteomes" id="UP000000270"/>
    </source>
</evidence>
<reference evidence="2 3" key="6">
    <citation type="journal article" date="2011" name="Appl. Environ. Microbiol.">
        <title>Involvement of the azorhizobial chromosome partition gene (parA) in the onset of bacteroid differentiation during Sesbania rostrata stem nodule development.</title>
        <authorList>
            <person name="Liu CT."/>
            <person name="Lee KB."/>
            <person name="Wang YS."/>
            <person name="Peng MH."/>
            <person name="Lee KT."/>
            <person name="Suzuki S."/>
            <person name="Suzuki T."/>
            <person name="Oyaizu H."/>
        </authorList>
    </citation>
    <scope>NUCLEOTIDE SEQUENCE [LARGE SCALE GENOMIC DNA]</scope>
    <source>
        <strain evidence="3">ATCC 43989 / DSM 5975 / JCM 20966 / LMG 6465 / NBRC 14845 / NCIMB 13405 / ORS 571</strain>
    </source>
</reference>
<reference evidence="3" key="2">
    <citation type="submission" date="2007-04" db="EMBL/GenBank/DDBJ databases">
        <title>Complete genome sequence of the nitrogen-fixing bacterium Azorhizobium caulinodans ORS571.</title>
        <authorList>
            <person name="Lee K.B."/>
            <person name="Backer P.D."/>
            <person name="Aono T."/>
            <person name="Liu C.T."/>
            <person name="Suzuki S."/>
            <person name="Suzuki T."/>
            <person name="Kaneko T."/>
            <person name="Yamada M."/>
            <person name="Tabata S."/>
            <person name="Kupfer D.M."/>
            <person name="Najar F.Z."/>
            <person name="Wiley G.B."/>
            <person name="Roe B."/>
            <person name="Binnewies T."/>
            <person name="Ussery D."/>
            <person name="Vereecke D."/>
            <person name="Gevers D."/>
            <person name="Holsters M."/>
            <person name="Oyaizu H."/>
        </authorList>
    </citation>
    <scope>NUCLEOTIDE SEQUENCE [LARGE SCALE GENOMIC DNA]</scope>
    <source>
        <strain evidence="3">ATCC 43989 / DSM 5975 / JCM 20966 / LMG 6465 / NBRC 14845 / NCIMB 13405 / ORS 571</strain>
    </source>
</reference>
<dbReference type="STRING" id="438753.AZC_2120"/>
<keyword evidence="3" id="KW-1185">Reference proteome</keyword>
<organism evidence="2 3">
    <name type="scientific">Azorhizobium caulinodans (strain ATCC 43989 / DSM 5975 / JCM 20966 / LMG 6465 / NBRC 14845 / NCIMB 13405 / ORS 571)</name>
    <dbReference type="NCBI Taxonomy" id="438753"/>
    <lineage>
        <taxon>Bacteria</taxon>
        <taxon>Pseudomonadati</taxon>
        <taxon>Pseudomonadota</taxon>
        <taxon>Alphaproteobacteria</taxon>
        <taxon>Hyphomicrobiales</taxon>
        <taxon>Xanthobacteraceae</taxon>
        <taxon>Azorhizobium</taxon>
    </lineage>
</organism>
<dbReference type="AlphaFoldDB" id="A8I7G8"/>
<dbReference type="InterPro" id="IPR036380">
    <property type="entry name" value="Isochorismatase-like_sf"/>
</dbReference>
<reference evidence="2 3" key="5">
    <citation type="journal article" date="2010" name="Appl. Environ. Microbiol.">
        <title>phrR-like gene praR of Azorhizobium caulinodans ORS571 is essential for symbiosis with Sesbania rostrata and is involved in expression of reb genes.</title>
        <authorList>
            <person name="Akiba N."/>
            <person name="Aono T."/>
            <person name="Toyazaki H."/>
            <person name="Sato S."/>
            <person name="Oyaizu H."/>
        </authorList>
    </citation>
    <scope>NUCLEOTIDE SEQUENCE [LARGE SCALE GENOMIC DNA]</scope>
    <source>
        <strain evidence="3">ATCC 43989 / DSM 5975 / JCM 20966 / LMG 6465 / NBRC 14845 / NCIMB 13405 / ORS 571</strain>
    </source>
</reference>
<reference evidence="2 3" key="1">
    <citation type="journal article" date="2007" name="Appl. Environ. Microbiol.">
        <title>Rhizobial factors required for stem nodule maturation and maintenance in Sesbania rostrata-Azorhizobium caulinodans ORS571 symbiosis.</title>
        <authorList>
            <person name="Suzuki S."/>
            <person name="Aono T."/>
            <person name="Lee KB."/>
            <person name="Suzuki T."/>
            <person name="Liu CT."/>
            <person name="Miwa H."/>
            <person name="Wakao S."/>
            <person name="Iki T."/>
            <person name="Oyaizu H."/>
        </authorList>
    </citation>
    <scope>NUCLEOTIDE SEQUENCE [LARGE SCALE GENOMIC DNA]</scope>
    <source>
        <strain evidence="3">ATCC 43989 / DSM 5975 / JCM 20966 / LMG 6465 / NBRC 14845 / NCIMB 13405 / ORS 571</strain>
    </source>
</reference>
<accession>A8I7G8</accession>
<evidence type="ECO:0000259" key="1">
    <source>
        <dbReference type="Pfam" id="PF00857"/>
    </source>
</evidence>
<protein>
    <submittedName>
        <fullName evidence="2">Isochorismatase hydrolase</fullName>
    </submittedName>
</protein>
<dbReference type="SUPFAM" id="SSF52499">
    <property type="entry name" value="Isochorismatase-like hydrolases"/>
    <property type="match status" value="1"/>
</dbReference>
<proteinExistence type="predicted"/>
<feature type="domain" description="Isochorismatase-like" evidence="1">
    <location>
        <begin position="34"/>
        <end position="185"/>
    </location>
</feature>
<gene>
    <name evidence="2" type="ordered locus">AZC_2120</name>
</gene>
<dbReference type="Proteomes" id="UP000000270">
    <property type="component" value="Chromosome"/>
</dbReference>
<dbReference type="GO" id="GO:0016787">
    <property type="term" value="F:hydrolase activity"/>
    <property type="evidence" value="ECO:0007669"/>
    <property type="project" value="UniProtKB-KW"/>
</dbReference>
<dbReference type="PANTHER" id="PTHR43559:SF1">
    <property type="entry name" value="HYDROLASE"/>
    <property type="match status" value="1"/>
</dbReference>
<reference evidence="2 3" key="4">
    <citation type="journal article" date="2009" name="Appl. Environ. Microbiol.">
        <title>Comparative genome-wide transcriptional profiling of Azorhizobium caulinodans ORS571 grown under free-living and symbiotic conditions.</title>
        <authorList>
            <person name="Tsukada S."/>
            <person name="Aono T."/>
            <person name="Akiba N."/>
            <person name="Lee KB."/>
            <person name="Liu CT."/>
            <person name="Toyazaki H."/>
            <person name="Oyaizu H."/>
        </authorList>
    </citation>
    <scope>NUCLEOTIDE SEQUENCE [LARGE SCALE GENOMIC DNA]</scope>
    <source>
        <strain evidence="3">ATCC 43989 / DSM 5975 / JCM 20966 / LMG 6465 / NBRC 14845 / NCIMB 13405 / ORS 571</strain>
    </source>
</reference>
<keyword evidence="2" id="KW-0378">Hydrolase</keyword>
<dbReference type="CDD" id="cd01012">
    <property type="entry name" value="YcaC_related"/>
    <property type="match status" value="1"/>
</dbReference>
<sequence>MRHGSRPEGMSEVMVSRKGRRFMTPSPLIEPAQCALILVDQQAGLAFASGSADAQMLRNNGLAAAKTAVAFGLPIVVSTSASKVYSGPLMPAFRAVLPDVAPIERRNMNLWEDEAAHAAVVATGRKTLIFAGLLAEACISFPVLSALADGYRVFVVADACGGLTATSHDLALRRLEAAGATLTSWLQMLLELQRDWTRHDTYEAARAIVVEHGGGYGTGLAYARDMIKPA</sequence>
<dbReference type="Gene3D" id="3.40.50.850">
    <property type="entry name" value="Isochorismatase-like"/>
    <property type="match status" value="1"/>
</dbReference>